<gene>
    <name evidence="1" type="ORF">TorRG33x02_288870</name>
</gene>
<keyword evidence="2" id="KW-1185">Reference proteome</keyword>
<dbReference type="AlphaFoldDB" id="A0A2P5CDZ1"/>
<proteinExistence type="predicted"/>
<organism evidence="1 2">
    <name type="scientific">Trema orientale</name>
    <name type="common">Charcoal tree</name>
    <name type="synonym">Celtis orientalis</name>
    <dbReference type="NCBI Taxonomy" id="63057"/>
    <lineage>
        <taxon>Eukaryota</taxon>
        <taxon>Viridiplantae</taxon>
        <taxon>Streptophyta</taxon>
        <taxon>Embryophyta</taxon>
        <taxon>Tracheophyta</taxon>
        <taxon>Spermatophyta</taxon>
        <taxon>Magnoliopsida</taxon>
        <taxon>eudicotyledons</taxon>
        <taxon>Gunneridae</taxon>
        <taxon>Pentapetalae</taxon>
        <taxon>rosids</taxon>
        <taxon>fabids</taxon>
        <taxon>Rosales</taxon>
        <taxon>Cannabaceae</taxon>
        <taxon>Trema</taxon>
    </lineage>
</organism>
<comment type="caution">
    <text evidence="1">The sequence shown here is derived from an EMBL/GenBank/DDBJ whole genome shotgun (WGS) entry which is preliminary data.</text>
</comment>
<sequence>MKIKPKLEVAKINISITEGAPPILLQGGIRNRVAGECPGLHIYVYDSPLGFESSYNLDLPKLQCSSYMSIYEFGDQGDPTKWQFGVSLRYNELSYSNRCRDYEESSGFSGLDESFTYIYPNGINTTINCFSQGFSDEFTNCV</sequence>
<protein>
    <submittedName>
        <fullName evidence="1">Uncharacterized protein</fullName>
    </submittedName>
</protein>
<reference evidence="2" key="1">
    <citation type="submission" date="2016-06" db="EMBL/GenBank/DDBJ databases">
        <title>Parallel loss of symbiosis genes in relatives of nitrogen-fixing non-legume Parasponia.</title>
        <authorList>
            <person name="Van Velzen R."/>
            <person name="Holmer R."/>
            <person name="Bu F."/>
            <person name="Rutten L."/>
            <person name="Van Zeijl A."/>
            <person name="Liu W."/>
            <person name="Santuari L."/>
            <person name="Cao Q."/>
            <person name="Sharma T."/>
            <person name="Shen D."/>
            <person name="Roswanjaya Y."/>
            <person name="Wardhani T."/>
            <person name="Kalhor M.S."/>
            <person name="Jansen J."/>
            <person name="Van den Hoogen J."/>
            <person name="Gungor B."/>
            <person name="Hartog M."/>
            <person name="Hontelez J."/>
            <person name="Verver J."/>
            <person name="Yang W.-C."/>
            <person name="Schijlen E."/>
            <person name="Repin R."/>
            <person name="Schilthuizen M."/>
            <person name="Schranz E."/>
            <person name="Heidstra R."/>
            <person name="Miyata K."/>
            <person name="Fedorova E."/>
            <person name="Kohlen W."/>
            <person name="Bisseling T."/>
            <person name="Smit S."/>
            <person name="Geurts R."/>
        </authorList>
    </citation>
    <scope>NUCLEOTIDE SEQUENCE [LARGE SCALE GENOMIC DNA]</scope>
    <source>
        <strain evidence="2">cv. RG33-2</strain>
    </source>
</reference>
<dbReference type="Proteomes" id="UP000237000">
    <property type="component" value="Unassembled WGS sequence"/>
</dbReference>
<evidence type="ECO:0000313" key="2">
    <source>
        <dbReference type="Proteomes" id="UP000237000"/>
    </source>
</evidence>
<accession>A0A2P5CDZ1</accession>
<dbReference type="PANTHER" id="PTHR33355">
    <property type="entry name" value="WALL-ASSOCIATED RECEPTOR KINASE CARBOXY-TERMINAL PROTEIN-RELATED"/>
    <property type="match status" value="1"/>
</dbReference>
<dbReference type="STRING" id="63057.A0A2P5CDZ1"/>
<name>A0A2P5CDZ1_TREOI</name>
<evidence type="ECO:0000313" key="1">
    <source>
        <dbReference type="EMBL" id="PON59225.1"/>
    </source>
</evidence>
<dbReference type="EMBL" id="JXTC01000377">
    <property type="protein sequence ID" value="PON59225.1"/>
    <property type="molecule type" value="Genomic_DNA"/>
</dbReference>
<dbReference type="OrthoDB" id="1933476at2759"/>
<dbReference type="PANTHER" id="PTHR33355:SF13">
    <property type="entry name" value="WALL-ASSOCIATED RECEPTOR KINASE 3-LIKE"/>
    <property type="match status" value="1"/>
</dbReference>
<dbReference type="InParanoid" id="A0A2P5CDZ1"/>